<feature type="non-terminal residue" evidence="1">
    <location>
        <position position="101"/>
    </location>
</feature>
<comment type="caution">
    <text evidence="1">The sequence shown here is derived from an EMBL/GenBank/DDBJ whole genome shotgun (WGS) entry which is preliminary data.</text>
</comment>
<accession>A0A922I3A3</accession>
<evidence type="ECO:0000313" key="1">
    <source>
        <dbReference type="EMBL" id="KAH9521434.1"/>
    </source>
</evidence>
<sequence>TKDEIQEIQFQKIQSSILLMSIFSTLKPSRRKVSKTEEFSSSSSLIDFFLTLISEKMGKENFQELFSFCDRKCQIATNKEKGANNVIDGSGKELKRTLKNE</sequence>
<name>A0A922I3A3_DERFA</name>
<protein>
    <submittedName>
        <fullName evidence="1">Uncharacterized protein</fullName>
    </submittedName>
</protein>
<dbReference type="EMBL" id="ASGP02000002">
    <property type="protein sequence ID" value="KAH9521434.1"/>
    <property type="molecule type" value="Genomic_DNA"/>
</dbReference>
<reference evidence="1" key="1">
    <citation type="submission" date="2013-05" db="EMBL/GenBank/DDBJ databases">
        <authorList>
            <person name="Yim A.K.Y."/>
            <person name="Chan T.F."/>
            <person name="Ji K.M."/>
            <person name="Liu X.Y."/>
            <person name="Zhou J.W."/>
            <person name="Li R.Q."/>
            <person name="Yang K.Y."/>
            <person name="Li J."/>
            <person name="Li M."/>
            <person name="Law P.T.W."/>
            <person name="Wu Y.L."/>
            <person name="Cai Z.L."/>
            <person name="Qin H."/>
            <person name="Bao Y."/>
            <person name="Leung R.K.K."/>
            <person name="Ng P.K.S."/>
            <person name="Zou J."/>
            <person name="Zhong X.J."/>
            <person name="Ran P.X."/>
            <person name="Zhong N.S."/>
            <person name="Liu Z.G."/>
            <person name="Tsui S.K.W."/>
        </authorList>
    </citation>
    <scope>NUCLEOTIDE SEQUENCE</scope>
    <source>
        <strain evidence="1">Derf</strain>
        <tissue evidence="1">Whole organism</tissue>
    </source>
</reference>
<organism evidence="1 2">
    <name type="scientific">Dermatophagoides farinae</name>
    <name type="common">American house dust mite</name>
    <dbReference type="NCBI Taxonomy" id="6954"/>
    <lineage>
        <taxon>Eukaryota</taxon>
        <taxon>Metazoa</taxon>
        <taxon>Ecdysozoa</taxon>
        <taxon>Arthropoda</taxon>
        <taxon>Chelicerata</taxon>
        <taxon>Arachnida</taxon>
        <taxon>Acari</taxon>
        <taxon>Acariformes</taxon>
        <taxon>Sarcoptiformes</taxon>
        <taxon>Astigmata</taxon>
        <taxon>Psoroptidia</taxon>
        <taxon>Analgoidea</taxon>
        <taxon>Pyroglyphidae</taxon>
        <taxon>Dermatophagoidinae</taxon>
        <taxon>Dermatophagoides</taxon>
    </lineage>
</organism>
<reference evidence="1" key="2">
    <citation type="journal article" date="2022" name="Res Sq">
        <title>Comparative Genomics Reveals Insights into the Divergent Evolution of Astigmatic Mites and Household Pest Adaptations.</title>
        <authorList>
            <person name="Xiong Q."/>
            <person name="Wan A.T.-Y."/>
            <person name="Liu X.-Y."/>
            <person name="Fung C.S.-H."/>
            <person name="Xiao X."/>
            <person name="Malainual N."/>
            <person name="Hou J."/>
            <person name="Wang L."/>
            <person name="Wang M."/>
            <person name="Yang K."/>
            <person name="Cui Y."/>
            <person name="Leung E."/>
            <person name="Nong W."/>
            <person name="Shin S.-K."/>
            <person name="Au S."/>
            <person name="Jeong K.Y."/>
            <person name="Chew F.T."/>
            <person name="Hui J."/>
            <person name="Leung T.F."/>
            <person name="Tungtrongchitr A."/>
            <person name="Zhong N."/>
            <person name="Liu Z."/>
            <person name="Tsui S."/>
        </authorList>
    </citation>
    <scope>NUCLEOTIDE SEQUENCE</scope>
    <source>
        <strain evidence="1">Derf</strain>
        <tissue evidence="1">Whole organism</tissue>
    </source>
</reference>
<evidence type="ECO:0000313" key="2">
    <source>
        <dbReference type="Proteomes" id="UP000790347"/>
    </source>
</evidence>
<proteinExistence type="predicted"/>
<dbReference type="AlphaFoldDB" id="A0A922I3A3"/>
<keyword evidence="2" id="KW-1185">Reference proteome</keyword>
<gene>
    <name evidence="1" type="ORF">DERF_005095</name>
</gene>
<dbReference type="Proteomes" id="UP000790347">
    <property type="component" value="Unassembled WGS sequence"/>
</dbReference>